<name>A0ABZ1IK94_9PSEU</name>
<organism evidence="3 4">
    <name type="scientific">Amycolatopsis rhabdoformis</name>
    <dbReference type="NCBI Taxonomy" id="1448059"/>
    <lineage>
        <taxon>Bacteria</taxon>
        <taxon>Bacillati</taxon>
        <taxon>Actinomycetota</taxon>
        <taxon>Actinomycetes</taxon>
        <taxon>Pseudonocardiales</taxon>
        <taxon>Pseudonocardiaceae</taxon>
        <taxon>Amycolatopsis</taxon>
    </lineage>
</organism>
<dbReference type="InterPro" id="IPR032465">
    <property type="entry name" value="ACMSD"/>
</dbReference>
<dbReference type="InterPro" id="IPR006680">
    <property type="entry name" value="Amidohydro-rel"/>
</dbReference>
<dbReference type="Pfam" id="PF04909">
    <property type="entry name" value="Amidohydro_2"/>
    <property type="match status" value="1"/>
</dbReference>
<proteinExistence type="predicted"/>
<dbReference type="Proteomes" id="UP001330812">
    <property type="component" value="Chromosome"/>
</dbReference>
<protein>
    <submittedName>
        <fullName evidence="3">Amidohydrolase family protein</fullName>
    </submittedName>
</protein>
<keyword evidence="4" id="KW-1185">Reference proteome</keyword>
<reference evidence="3 4" key="1">
    <citation type="journal article" date="2015" name="Int. J. Syst. Evol. Microbiol.">
        <title>Amycolatopsis rhabdoformis sp. nov., an actinomycete isolated from a tropical forest soil.</title>
        <authorList>
            <person name="Souza W.R."/>
            <person name="Silva R.E."/>
            <person name="Goodfellow M."/>
            <person name="Busarakam K."/>
            <person name="Figueiro F.S."/>
            <person name="Ferreira D."/>
            <person name="Rodrigues-Filho E."/>
            <person name="Moraes L.A.B."/>
            <person name="Zucchi T.D."/>
        </authorList>
    </citation>
    <scope>NUCLEOTIDE SEQUENCE [LARGE SCALE GENOMIC DNA]</scope>
    <source>
        <strain evidence="3 4">NCIMB 14900</strain>
    </source>
</reference>
<evidence type="ECO:0000256" key="1">
    <source>
        <dbReference type="ARBA" id="ARBA00023239"/>
    </source>
</evidence>
<dbReference type="RefSeq" id="WP_326836985.1">
    <property type="nucleotide sequence ID" value="NZ_CP142149.1"/>
</dbReference>
<dbReference type="InterPro" id="IPR032466">
    <property type="entry name" value="Metal_Hydrolase"/>
</dbReference>
<sequence length="306" mass="33876">MIDVHAHWFPPALTQEFDRVAGKKVWPEHSPELIPRVEELEADGVDLQVLGLGHNQPYFEDAAKSVHCAKFANDLYAEAADFDGRLDAFGALPLPHPEQAVAEAVRCLDELNFTGIGLGTTAVGTSLDDPRYEELWAELNRRRAVIFVHPVGTPDTFSTGLDAFLMGPKYGGPMEATLATTHLVVSGVTRRHPDIRWIIGTMGGSIGYLWRRFEEITESLHQDQWLATDPRGELKKLYYDTTLTDDPSAIRFFADQFGADRLVLGTDSPRVRTGDWANRIKAVPGFDDHQLRGVLNDTAASLGIGK</sequence>
<dbReference type="EMBL" id="CP142149">
    <property type="protein sequence ID" value="WSE34188.1"/>
    <property type="molecule type" value="Genomic_DNA"/>
</dbReference>
<evidence type="ECO:0000259" key="2">
    <source>
        <dbReference type="Pfam" id="PF04909"/>
    </source>
</evidence>
<gene>
    <name evidence="3" type="ORF">VSH64_19135</name>
</gene>
<accession>A0ABZ1IK94</accession>
<evidence type="ECO:0000313" key="4">
    <source>
        <dbReference type="Proteomes" id="UP001330812"/>
    </source>
</evidence>
<feature type="domain" description="Amidohydrolase-related" evidence="2">
    <location>
        <begin position="2"/>
        <end position="301"/>
    </location>
</feature>
<keyword evidence="1" id="KW-0456">Lyase</keyword>
<dbReference type="PANTHER" id="PTHR21240:SF28">
    <property type="entry name" value="ISO-OROTATE DECARBOXYLASE (EUROFUNG)"/>
    <property type="match status" value="1"/>
</dbReference>
<evidence type="ECO:0000313" key="3">
    <source>
        <dbReference type="EMBL" id="WSE34188.1"/>
    </source>
</evidence>
<dbReference type="PANTHER" id="PTHR21240">
    <property type="entry name" value="2-AMINO-3-CARBOXYLMUCONATE-6-SEMIALDEHYDE DECARBOXYLASE"/>
    <property type="match status" value="1"/>
</dbReference>
<dbReference type="SUPFAM" id="SSF51556">
    <property type="entry name" value="Metallo-dependent hydrolases"/>
    <property type="match status" value="1"/>
</dbReference>
<dbReference type="Gene3D" id="3.20.20.140">
    <property type="entry name" value="Metal-dependent hydrolases"/>
    <property type="match status" value="1"/>
</dbReference>